<organism evidence="3 4">
    <name type="scientific">Pengzhenrongella frigida</name>
    <dbReference type="NCBI Taxonomy" id="1259133"/>
    <lineage>
        <taxon>Bacteria</taxon>
        <taxon>Bacillati</taxon>
        <taxon>Actinomycetota</taxon>
        <taxon>Actinomycetes</taxon>
        <taxon>Micrococcales</taxon>
        <taxon>Pengzhenrongella</taxon>
    </lineage>
</organism>
<dbReference type="Proteomes" id="UP000293764">
    <property type="component" value="Unassembled WGS sequence"/>
</dbReference>
<dbReference type="InterPro" id="IPR054384">
    <property type="entry name" value="SecDF_P1_head"/>
</dbReference>
<evidence type="ECO:0000313" key="4">
    <source>
        <dbReference type="Proteomes" id="UP000293764"/>
    </source>
</evidence>
<protein>
    <recommendedName>
        <fullName evidence="2">SecDF P1 head subdomain domain-containing protein</fullName>
    </recommendedName>
</protein>
<evidence type="ECO:0000259" key="2">
    <source>
        <dbReference type="Pfam" id="PF22599"/>
    </source>
</evidence>
<proteinExistence type="predicted"/>
<feature type="domain" description="SecDF P1 head subdomain" evidence="2">
    <location>
        <begin position="39"/>
        <end position="97"/>
    </location>
</feature>
<feature type="region of interest" description="Disordered" evidence="1">
    <location>
        <begin position="1"/>
        <end position="23"/>
    </location>
</feature>
<evidence type="ECO:0000313" key="3">
    <source>
        <dbReference type="EMBL" id="RYV52394.1"/>
    </source>
</evidence>
<feature type="compositionally biased region" description="Polar residues" evidence="1">
    <location>
        <begin position="1"/>
        <end position="16"/>
    </location>
</feature>
<dbReference type="OrthoDB" id="5146553at2"/>
<evidence type="ECO:0000256" key="1">
    <source>
        <dbReference type="SAM" id="MobiDB-lite"/>
    </source>
</evidence>
<dbReference type="Gene3D" id="3.30.1360.200">
    <property type="match status" value="1"/>
</dbReference>
<keyword evidence="4" id="KW-1185">Reference proteome</keyword>
<accession>A0A4V1ZHK8</accession>
<comment type="caution">
    <text evidence="3">The sequence shown here is derived from an EMBL/GenBank/DDBJ whole genome shotgun (WGS) entry which is preliminary data.</text>
</comment>
<dbReference type="AlphaFoldDB" id="A0A4V1ZHK8"/>
<dbReference type="EMBL" id="SDWW01000006">
    <property type="protein sequence ID" value="RYV52394.1"/>
    <property type="molecule type" value="Genomic_DNA"/>
</dbReference>
<name>A0A4V1ZHK8_9MICO</name>
<dbReference type="Pfam" id="PF22599">
    <property type="entry name" value="SecDF_P1_head"/>
    <property type="match status" value="1"/>
</dbReference>
<dbReference type="RefSeq" id="WP_130101392.1">
    <property type="nucleotide sequence ID" value="NZ_SDWW01000006.1"/>
</dbReference>
<reference evidence="3 4" key="1">
    <citation type="submission" date="2019-01" db="EMBL/GenBank/DDBJ databases">
        <title>Novel species of Cellulomonas.</title>
        <authorList>
            <person name="Liu Q."/>
            <person name="Xin Y.-H."/>
        </authorList>
    </citation>
    <scope>NUCLEOTIDE SEQUENCE [LARGE SCALE GENOMIC DNA]</scope>
    <source>
        <strain evidence="3 4">HLT2-17</strain>
    </source>
</reference>
<gene>
    <name evidence="3" type="ORF">EUA98_04115</name>
</gene>
<sequence>MTATDPTDRPTASRTSLALREITAADPRRRRAPCIIEYGSVDVSDITSKAIDKQLAILLNGKVVSAATVKDPITTGNVTLGFGTASEADQVASELSASTTS</sequence>